<dbReference type="STRING" id="3076.A0A2P6U2Y0"/>
<dbReference type="InterPro" id="IPR035965">
    <property type="entry name" value="PAS-like_dom_sf"/>
</dbReference>
<feature type="domain" description="PAS" evidence="7">
    <location>
        <begin position="228"/>
        <end position="274"/>
    </location>
</feature>
<evidence type="ECO:0000313" key="9">
    <source>
        <dbReference type="EMBL" id="PRW60670.1"/>
    </source>
</evidence>
<dbReference type="AlphaFoldDB" id="A0A2P6U2Y0"/>
<dbReference type="GO" id="GO:0005634">
    <property type="term" value="C:nucleus"/>
    <property type="evidence" value="ECO:0007669"/>
    <property type="project" value="TreeGrafter"/>
</dbReference>
<evidence type="ECO:0000256" key="6">
    <source>
        <dbReference type="SAM" id="MobiDB-lite"/>
    </source>
</evidence>
<keyword evidence="1" id="KW-0600">Photoreceptor protein</keyword>
<organism evidence="9 10">
    <name type="scientific">Chlorella sorokiniana</name>
    <name type="common">Freshwater green alga</name>
    <dbReference type="NCBI Taxonomy" id="3076"/>
    <lineage>
        <taxon>Eukaryota</taxon>
        <taxon>Viridiplantae</taxon>
        <taxon>Chlorophyta</taxon>
        <taxon>core chlorophytes</taxon>
        <taxon>Trebouxiophyceae</taxon>
        <taxon>Chlorellales</taxon>
        <taxon>Chlorellaceae</taxon>
        <taxon>Chlorella clade</taxon>
        <taxon>Chlorella</taxon>
    </lineage>
</organism>
<protein>
    <submittedName>
        <fullName evidence="9">LOV domain-containing</fullName>
    </submittedName>
</protein>
<dbReference type="GO" id="GO:0009881">
    <property type="term" value="F:photoreceptor activity"/>
    <property type="evidence" value="ECO:0007669"/>
    <property type="project" value="UniProtKB-KW"/>
</dbReference>
<evidence type="ECO:0000256" key="3">
    <source>
        <dbReference type="ARBA" id="ARBA00022630"/>
    </source>
</evidence>
<feature type="region of interest" description="Disordered" evidence="6">
    <location>
        <begin position="324"/>
        <end position="349"/>
    </location>
</feature>
<accession>A0A2P6U2Y0</accession>
<gene>
    <name evidence="9" type="ORF">C2E21_1141</name>
</gene>
<dbReference type="GO" id="GO:0009637">
    <property type="term" value="P:response to blue light"/>
    <property type="evidence" value="ECO:0007669"/>
    <property type="project" value="UniProtKB-ARBA"/>
</dbReference>
<dbReference type="OrthoDB" id="537316at2759"/>
<keyword evidence="10" id="KW-1185">Reference proteome</keyword>
<dbReference type="PANTHER" id="PTHR47429">
    <property type="entry name" value="PROTEIN TWIN LOV 1"/>
    <property type="match status" value="1"/>
</dbReference>
<sequence length="394" mass="42012">MATPPRPAAQPSAPSAAAREAAAGERVALEELGRAFGSLLSELSFSFVVSCARSPDMPIVFASPQFYACTGYSPAEVLGRNCRFLQGPATAHQSVLEIRDAIREERPCSICLLNYRKDKTPFWNYFRLEPVRRDPAGPVDWFVGVQADVTRLVEAGGGTALDAQAQQEVAQAASVAAQLAAHEAELTSADHTTKCAVLQCVPSSMLTALAKVQECFCLSDPNLPDCPIVFASPAFLRMTGYPCSEVVGRNCRFLQGPGTDPAAVQQLRDALAAQPPRPVTVTLLNYRKDGRPFWNSLHVCPLRDADGRVQFFAGVQMEITEEGEAAPAAAVEDAGAGTPAAAEANGAAEVPQADPMVLLRQKGVVGSLRVATRALAQHGLRRASQFQHTPCKAD</sequence>
<proteinExistence type="predicted"/>
<dbReference type="InterPro" id="IPR000014">
    <property type="entry name" value="PAS"/>
</dbReference>
<evidence type="ECO:0000256" key="2">
    <source>
        <dbReference type="ARBA" id="ARBA00022606"/>
    </source>
</evidence>
<evidence type="ECO:0000259" key="7">
    <source>
        <dbReference type="PROSITE" id="PS50112"/>
    </source>
</evidence>
<evidence type="ECO:0000256" key="4">
    <source>
        <dbReference type="ARBA" id="ARBA00022643"/>
    </source>
</evidence>
<keyword evidence="3" id="KW-0285">Flavoprotein</keyword>
<evidence type="ECO:0000256" key="5">
    <source>
        <dbReference type="ARBA" id="ARBA00022991"/>
    </source>
</evidence>
<keyword evidence="5" id="KW-0157">Chromophore</keyword>
<name>A0A2P6U2Y0_CHLSO</name>
<dbReference type="InterPro" id="IPR001610">
    <property type="entry name" value="PAC"/>
</dbReference>
<dbReference type="SMART" id="SM00091">
    <property type="entry name" value="PAS"/>
    <property type="match status" value="2"/>
</dbReference>
<dbReference type="SUPFAM" id="SSF55785">
    <property type="entry name" value="PYP-like sensor domain (PAS domain)"/>
    <property type="match status" value="2"/>
</dbReference>
<reference evidence="9 10" key="1">
    <citation type="journal article" date="2018" name="Plant J.">
        <title>Genome sequences of Chlorella sorokiniana UTEX 1602 and Micractinium conductrix SAG 241.80: implications to maltose excretion by a green alga.</title>
        <authorList>
            <person name="Arriola M.B."/>
            <person name="Velmurugan N."/>
            <person name="Zhang Y."/>
            <person name="Plunkett M.H."/>
            <person name="Hondzo H."/>
            <person name="Barney B.M."/>
        </authorList>
    </citation>
    <scope>NUCLEOTIDE SEQUENCE [LARGE SCALE GENOMIC DNA]</scope>
    <source>
        <strain evidence="10">UTEX 1602</strain>
    </source>
</reference>
<feature type="compositionally biased region" description="Low complexity" evidence="6">
    <location>
        <begin position="325"/>
        <end position="349"/>
    </location>
</feature>
<evidence type="ECO:0000259" key="8">
    <source>
        <dbReference type="PROSITE" id="PS50113"/>
    </source>
</evidence>
<dbReference type="InterPro" id="IPR000700">
    <property type="entry name" value="PAS-assoc_C"/>
</dbReference>
<comment type="caution">
    <text evidence="9">The sequence shown here is derived from an EMBL/GenBank/DDBJ whole genome shotgun (WGS) entry which is preliminary data.</text>
</comment>
<keyword evidence="4" id="KW-0288">FMN</keyword>
<keyword evidence="1" id="KW-0675">Receptor</keyword>
<keyword evidence="2" id="KW-0716">Sensory transduction</keyword>
<dbReference type="PROSITE" id="PS50113">
    <property type="entry name" value="PAC"/>
    <property type="match status" value="1"/>
</dbReference>
<dbReference type="Gene3D" id="3.30.450.20">
    <property type="entry name" value="PAS domain"/>
    <property type="match status" value="2"/>
</dbReference>
<dbReference type="CDD" id="cd00130">
    <property type="entry name" value="PAS"/>
    <property type="match status" value="2"/>
</dbReference>
<dbReference type="Pfam" id="PF13426">
    <property type="entry name" value="PAS_9"/>
    <property type="match status" value="2"/>
</dbReference>
<dbReference type="SMART" id="SM00086">
    <property type="entry name" value="PAC"/>
    <property type="match status" value="2"/>
</dbReference>
<dbReference type="EMBL" id="LHPG02000002">
    <property type="protein sequence ID" value="PRW60670.1"/>
    <property type="molecule type" value="Genomic_DNA"/>
</dbReference>
<dbReference type="PROSITE" id="PS50112">
    <property type="entry name" value="PAS"/>
    <property type="match status" value="1"/>
</dbReference>
<dbReference type="PANTHER" id="PTHR47429:SF2">
    <property type="entry name" value="PROTEIN TWIN LOV 1"/>
    <property type="match status" value="1"/>
</dbReference>
<evidence type="ECO:0000256" key="1">
    <source>
        <dbReference type="ARBA" id="ARBA00022543"/>
    </source>
</evidence>
<feature type="domain" description="PAC" evidence="8">
    <location>
        <begin position="277"/>
        <end position="331"/>
    </location>
</feature>
<dbReference type="Proteomes" id="UP000239899">
    <property type="component" value="Unassembled WGS sequence"/>
</dbReference>
<dbReference type="NCBIfam" id="TIGR00229">
    <property type="entry name" value="sensory_box"/>
    <property type="match status" value="2"/>
</dbReference>
<evidence type="ECO:0000313" key="10">
    <source>
        <dbReference type="Proteomes" id="UP000239899"/>
    </source>
</evidence>